<keyword evidence="4" id="KW-0255">Endonuclease</keyword>
<dbReference type="Gene3D" id="3.10.10.10">
    <property type="entry name" value="HIV Type 1 Reverse Transcriptase, subunit A, domain 1"/>
    <property type="match status" value="1"/>
</dbReference>
<keyword evidence="6" id="KW-0695">RNA-directed DNA polymerase</keyword>
<dbReference type="PANTHER" id="PTHR48475">
    <property type="entry name" value="RIBONUCLEASE H"/>
    <property type="match status" value="1"/>
</dbReference>
<dbReference type="GO" id="GO:0003676">
    <property type="term" value="F:nucleic acid binding"/>
    <property type="evidence" value="ECO:0007669"/>
    <property type="project" value="InterPro"/>
</dbReference>
<evidence type="ECO:0000313" key="10">
    <source>
        <dbReference type="Proteomes" id="UP000288805"/>
    </source>
</evidence>
<evidence type="ECO:0000256" key="1">
    <source>
        <dbReference type="ARBA" id="ARBA00022679"/>
    </source>
</evidence>
<dbReference type="PANTHER" id="PTHR48475:SF1">
    <property type="entry name" value="RNASE H TYPE-1 DOMAIN-CONTAINING PROTEIN"/>
    <property type="match status" value="1"/>
</dbReference>
<feature type="domain" description="RNase H type-1" evidence="7">
    <location>
        <begin position="1138"/>
        <end position="1222"/>
    </location>
</feature>
<dbReference type="InterPro" id="IPR036397">
    <property type="entry name" value="RNaseH_sf"/>
</dbReference>
<dbReference type="CDD" id="cd01647">
    <property type="entry name" value="RT_LTR"/>
    <property type="match status" value="1"/>
</dbReference>
<feature type="domain" description="Reverse transcriptase RNase H-like" evidence="8">
    <location>
        <begin position="986"/>
        <end position="1073"/>
    </location>
</feature>
<evidence type="ECO:0000256" key="6">
    <source>
        <dbReference type="ARBA" id="ARBA00022918"/>
    </source>
</evidence>
<organism evidence="9 10">
    <name type="scientific">Vitis vinifera</name>
    <name type="common">Grape</name>
    <dbReference type="NCBI Taxonomy" id="29760"/>
    <lineage>
        <taxon>Eukaryota</taxon>
        <taxon>Viridiplantae</taxon>
        <taxon>Streptophyta</taxon>
        <taxon>Embryophyta</taxon>
        <taxon>Tracheophyta</taxon>
        <taxon>Spermatophyta</taxon>
        <taxon>Magnoliopsida</taxon>
        <taxon>eudicotyledons</taxon>
        <taxon>Gunneridae</taxon>
        <taxon>Pentapetalae</taxon>
        <taxon>rosids</taxon>
        <taxon>Vitales</taxon>
        <taxon>Vitaceae</taxon>
        <taxon>Viteae</taxon>
        <taxon>Vitis</taxon>
    </lineage>
</organism>
<dbReference type="InterPro" id="IPR041373">
    <property type="entry name" value="RT_RNaseH"/>
</dbReference>
<dbReference type="Pfam" id="PF13456">
    <property type="entry name" value="RVT_3"/>
    <property type="match status" value="1"/>
</dbReference>
<evidence type="ECO:0000256" key="4">
    <source>
        <dbReference type="ARBA" id="ARBA00022759"/>
    </source>
</evidence>
<accession>A0A438D588</accession>
<sequence>MEASRLFRGVQRVTYRQRDWIGLIAFGLPFGKFDRHSLRSFLYPAQQIPPHDGTQYDPTVPSPPPPSQSELQAIPFTLHSQTEVAPPPVTVLTPTSENPHILMDRLEQRLRQLRASDIAVTWDDFDGLSVAGLPTKFRMPEIERYTWIGCPRIHLRLYSTIMRAHGLDETQMIMLFPMSLSGATQRWFASLDERVRGIEIEARGVGHFIYLPLEEEDFADFGSLVQALYGIKEGIARGLWFESSYSDSNGKKPLGGQRSGDVGAISSVGLRPPKHICVSYIGTASPHRTGHKEASCLIVCHIAGMLCNTRQFSQLGMPLSQTLQKLTKAGLLGPGHETDRCTALRHVIQDLIDQGMVHLGQSSATTNPFSAHTTHTVPSPTDSMHSIDFAKLNDHIHMLSWDELEPEPIVSYQIYEIGRVILGPQMSAPFGLVPKAASVQTATVEPSIFPYYSVQTSFVLIPDVDEMYSVLSTGVEWYDSSPPQPLDPWRGCHPRRSTHRDALIRALSQIRVETTTTLEGLIHMVMTGRATCIVFSYDDLPLEGSNHTRPLYISIDCSGHRVSSVLLNNGSALNVYPLATAIALGYAPSDFGPSNQIVRAYDNTRREVMSTLEIELLIDPTTFITVFQVLRIPISFNPLLGRPWIHRVGAIPYSLHQKISHSDDELLLIGFTFDEHGSTVVLDMMRSMSYLASMGLGWRQHGPNGIIGKLSTTQEAELQRLVQQLQLSDEAHTSTSLLTTPLFPDCMSLMTLYFSDEIDEHGTFAEIGDITDGVVPRDKYVDEMLTMTDQSRELRIGSDLSTNERGGLARLLRSYLDVFAWSYEDMPGLDPSIVLHHLPLLPYARPVKQKLRRLHPRWSLQVKEEIQKQLNVGFLSVVEYPEWLANVIPVPKKDGKVRVCVDFRDLNKASPKDDFLLPHIDIVMPFGLKNAEATYQRVATTLFRDMMHQDVKFRLRLNPKKCTFGVTFGKLLGYMVNERVLVPPTPSCPLLLYLSVSDVALGCMLAQLYDSGKERAIYYLSKRMLDYEMRYVTIERYCLALVWATPRLRHYMTEYSVHLMSRLDPLRYLFDRSALIGSPHEMVDEDVTTMTGLSRWRMYFNGAANHSGYEIRVLLISPHCDHIPRSVRLVFSDQHPTMNNIVEYEACILGLETSLELEVRQMKVFGDSNLVLRQIQGYWKTRDVKLRPYHAYLELLVERFDDLSYTHLPKAQNQFVDALATLAFMIDIPTDTVVRPLLIESRSIPAYCYLIDEAEFDDGLPWYYDIYQFLRLGAYPEATTTKDKRALRQLVAPILWGIDIIGKISLKSSCGLEFILVAIDYFTKWVEAASYARLTSSGVARATPYSLVYSMEVVLPVEIEMGSLRVPLEQQIPEVDWAQARLDQLNLLDERRLRAVDHVRAYQRKMTLAFKKRVKPRPLRIGDLVLKGVDLRGRCMVDGSRWKSILRADQRGSTKEELCVVVLSIITFIDDVTSLHVGFERIITPLRVLCFTIILVFAFDSSIAFQPLSFSYSNPFSDHPEAMGCRLQQPLLRQLWIRITGITRLMIDDLVLSDLMIYHTFDVILGHISVSVESYRSSWSYMITPAYGMHTETRTCLLFYHDPPVEPFLSHSVGPIFSDVVMILGCGYLICINFHIIVSVEYMSDLLYVSIESLSSYQDRPDALVAILGHISSLFSCGDDCFLRDLLQSTLLGREMFIYIDDHSLYDVCRDEPSVEHDLRVEHPLRLMKSLSDPSCGQRVVVALYTRAYPPFIISLHLQFRRSEPSSLLSFGVQSHHRFLVSAFRVIIASQFRHLEPPSLLNSAHRVIIASSLGVQSHHRFSVSTFRAIIASQFQRSEPPSLINFEIQNHHHFAVSAFKATIIIPSLVFRVVIASQAIIASQFRRSEPSSLLNFGVQSHHHSQFRHSEPSSFLKSSSLLSFDVQSHHRFSDSAFRAIIASQFRRSEPSSLLSFGVQSHHHFQFRHSKPSSFLVLAFRAIIASKAIIASQFQHSKLPSLLVQRSEPSSLLNFDVQKPSSLPNFDVQSHHPFLVSVFRAIIASQFWRSEPPSLPSLAFRAVIASQFWCSKPSSLLRFGIQSHHRFSVSTFRAIIASQFWHSEPSSFSILAFKSHHRFPSLLVRRSELPSLLSFGVQSHHPSQFRHSEPPSSQFRHSEPPSLLSFDVQSHHHHISVSTFKAIIIFSFDVQTHHRFSVSAFRAIIASQFQRLESHPF</sequence>
<keyword evidence="3" id="KW-0540">Nuclease</keyword>
<dbReference type="InterPro" id="IPR002156">
    <property type="entry name" value="RNaseH_domain"/>
</dbReference>
<proteinExistence type="predicted"/>
<evidence type="ECO:0000256" key="2">
    <source>
        <dbReference type="ARBA" id="ARBA00022695"/>
    </source>
</evidence>
<keyword evidence="2" id="KW-0548">Nucleotidyltransferase</keyword>
<gene>
    <name evidence="9" type="ORF">CK203_086035</name>
</gene>
<name>A0A438D588_VITVI</name>
<dbReference type="SUPFAM" id="SSF56672">
    <property type="entry name" value="DNA/RNA polymerases"/>
    <property type="match status" value="1"/>
</dbReference>
<dbReference type="CDD" id="cd09279">
    <property type="entry name" value="RNase_HI_like"/>
    <property type="match status" value="1"/>
</dbReference>
<evidence type="ECO:0000256" key="5">
    <source>
        <dbReference type="ARBA" id="ARBA00022801"/>
    </source>
</evidence>
<dbReference type="InterPro" id="IPR012337">
    <property type="entry name" value="RNaseH-like_sf"/>
</dbReference>
<dbReference type="InterPro" id="IPR043502">
    <property type="entry name" value="DNA/RNA_pol_sf"/>
</dbReference>
<evidence type="ECO:0000259" key="7">
    <source>
        <dbReference type="Pfam" id="PF13456"/>
    </source>
</evidence>
<keyword evidence="5" id="KW-0378">Hydrolase</keyword>
<dbReference type="EMBL" id="QGNW01001792">
    <property type="protein sequence ID" value="RVW30572.1"/>
    <property type="molecule type" value="Genomic_DNA"/>
</dbReference>
<dbReference type="SUPFAM" id="SSF53098">
    <property type="entry name" value="Ribonuclease H-like"/>
    <property type="match status" value="1"/>
</dbReference>
<keyword evidence="1" id="KW-0808">Transferase</keyword>
<evidence type="ECO:0000313" key="9">
    <source>
        <dbReference type="EMBL" id="RVW30572.1"/>
    </source>
</evidence>
<dbReference type="GO" id="GO:0003964">
    <property type="term" value="F:RNA-directed DNA polymerase activity"/>
    <property type="evidence" value="ECO:0007669"/>
    <property type="project" value="UniProtKB-KW"/>
</dbReference>
<evidence type="ECO:0000256" key="3">
    <source>
        <dbReference type="ARBA" id="ARBA00022722"/>
    </source>
</evidence>
<dbReference type="Pfam" id="PF17917">
    <property type="entry name" value="RT_RNaseH"/>
    <property type="match status" value="1"/>
</dbReference>
<dbReference type="Proteomes" id="UP000288805">
    <property type="component" value="Unassembled WGS sequence"/>
</dbReference>
<protein>
    <submittedName>
        <fullName evidence="9">Uncharacterized protein</fullName>
    </submittedName>
</protein>
<evidence type="ECO:0000259" key="8">
    <source>
        <dbReference type="Pfam" id="PF17917"/>
    </source>
</evidence>
<dbReference type="Gene3D" id="3.30.420.10">
    <property type="entry name" value="Ribonuclease H-like superfamily/Ribonuclease H"/>
    <property type="match status" value="1"/>
</dbReference>
<reference evidence="9 10" key="1">
    <citation type="journal article" date="2018" name="PLoS Genet.">
        <title>Population sequencing reveals clonal diversity and ancestral inbreeding in the grapevine cultivar Chardonnay.</title>
        <authorList>
            <person name="Roach M.J."/>
            <person name="Johnson D.L."/>
            <person name="Bohlmann J."/>
            <person name="van Vuuren H.J."/>
            <person name="Jones S.J."/>
            <person name="Pretorius I.S."/>
            <person name="Schmidt S.A."/>
            <person name="Borneman A.R."/>
        </authorList>
    </citation>
    <scope>NUCLEOTIDE SEQUENCE [LARGE SCALE GENOMIC DNA]</scope>
    <source>
        <strain evidence="10">cv. Chardonnay</strain>
        <tissue evidence="9">Leaf</tissue>
    </source>
</reference>
<dbReference type="GO" id="GO:0004523">
    <property type="term" value="F:RNA-DNA hybrid ribonuclease activity"/>
    <property type="evidence" value="ECO:0007669"/>
    <property type="project" value="InterPro"/>
</dbReference>
<comment type="caution">
    <text evidence="9">The sequence shown here is derived from an EMBL/GenBank/DDBJ whole genome shotgun (WGS) entry which is preliminary data.</text>
</comment>